<dbReference type="Gene3D" id="3.40.50.1240">
    <property type="entry name" value="Phosphoglycerate mutase-like"/>
    <property type="match status" value="1"/>
</dbReference>
<protein>
    <recommendedName>
        <fullName evidence="3">Histidine phosphatase family protein</fullName>
    </recommendedName>
</protein>
<dbReference type="CDD" id="cd07067">
    <property type="entry name" value="HP_PGM_like"/>
    <property type="match status" value="1"/>
</dbReference>
<evidence type="ECO:0000313" key="1">
    <source>
        <dbReference type="EMBL" id="OZC04237.1"/>
    </source>
</evidence>
<evidence type="ECO:0000313" key="2">
    <source>
        <dbReference type="Proteomes" id="UP000216446"/>
    </source>
</evidence>
<evidence type="ECO:0008006" key="3">
    <source>
        <dbReference type="Google" id="ProtNLM"/>
    </source>
</evidence>
<accession>A0A259U310</accession>
<dbReference type="SMART" id="SM00855">
    <property type="entry name" value="PGAM"/>
    <property type="match status" value="1"/>
</dbReference>
<proteinExistence type="predicted"/>
<dbReference type="EMBL" id="MQWB01000001">
    <property type="protein sequence ID" value="OZC04237.1"/>
    <property type="molecule type" value="Genomic_DNA"/>
</dbReference>
<dbReference type="InterPro" id="IPR013078">
    <property type="entry name" value="His_Pase_superF_clade-1"/>
</dbReference>
<dbReference type="SUPFAM" id="SSF53254">
    <property type="entry name" value="Phosphoglycerate mutase-like"/>
    <property type="match status" value="1"/>
</dbReference>
<dbReference type="InterPro" id="IPR029033">
    <property type="entry name" value="His_PPase_superfam"/>
</dbReference>
<gene>
    <name evidence="1" type="ORF">BSZ36_15360</name>
</gene>
<organism evidence="1 2">
    <name type="scientific">Rubricoccus marinus</name>
    <dbReference type="NCBI Taxonomy" id="716817"/>
    <lineage>
        <taxon>Bacteria</taxon>
        <taxon>Pseudomonadati</taxon>
        <taxon>Rhodothermota</taxon>
        <taxon>Rhodothermia</taxon>
        <taxon>Rhodothermales</taxon>
        <taxon>Rubricoccaceae</taxon>
        <taxon>Rubricoccus</taxon>
    </lineage>
</organism>
<sequence>MRALLSSFAVLIGCTGTPEVPPPTTVYLVRHAEAADDGSRDPALSARGHERARRLAMRIGRADAVYATPYRRTRQTAAPLAKASGVEVVVVPIGDGGVPGYVDDVVARVQVLPRGSVAVVVGHSNTTPQVAGAFSGEALAPLDHDQYDQLFVVSLDAADHAILVTTAY</sequence>
<dbReference type="InParanoid" id="A0A259U310"/>
<name>A0A259U310_9BACT</name>
<dbReference type="AlphaFoldDB" id="A0A259U310"/>
<comment type="caution">
    <text evidence="1">The sequence shown here is derived from an EMBL/GenBank/DDBJ whole genome shotgun (WGS) entry which is preliminary data.</text>
</comment>
<keyword evidence="2" id="KW-1185">Reference proteome</keyword>
<dbReference type="Proteomes" id="UP000216446">
    <property type="component" value="Unassembled WGS sequence"/>
</dbReference>
<dbReference type="RefSeq" id="WP_094550489.1">
    <property type="nucleotide sequence ID" value="NZ_MQWB01000001.1"/>
</dbReference>
<dbReference type="Pfam" id="PF00300">
    <property type="entry name" value="His_Phos_1"/>
    <property type="match status" value="1"/>
</dbReference>
<reference evidence="1 2" key="1">
    <citation type="submission" date="2016-11" db="EMBL/GenBank/DDBJ databases">
        <title>Study of marine rhodopsin-containing bacteria.</title>
        <authorList>
            <person name="Yoshizawa S."/>
            <person name="Kumagai Y."/>
            <person name="Kogure K."/>
        </authorList>
    </citation>
    <scope>NUCLEOTIDE SEQUENCE [LARGE SCALE GENOMIC DNA]</scope>
    <source>
        <strain evidence="1 2">SG-29</strain>
    </source>
</reference>
<dbReference type="OrthoDB" id="3296006at2"/>